<organism evidence="3 4">
    <name type="scientific">Aphanomyces euteiches</name>
    <dbReference type="NCBI Taxonomy" id="100861"/>
    <lineage>
        <taxon>Eukaryota</taxon>
        <taxon>Sar</taxon>
        <taxon>Stramenopiles</taxon>
        <taxon>Oomycota</taxon>
        <taxon>Saprolegniomycetes</taxon>
        <taxon>Saprolegniales</taxon>
        <taxon>Verrucalvaceae</taxon>
        <taxon>Aphanomyces</taxon>
    </lineage>
</organism>
<dbReference type="Pfam" id="PF01764">
    <property type="entry name" value="Lipase_3"/>
    <property type="match status" value="1"/>
</dbReference>
<reference evidence="3 4" key="1">
    <citation type="submission" date="2019-07" db="EMBL/GenBank/DDBJ databases">
        <title>Genomics analysis of Aphanomyces spp. identifies a new class of oomycete effector associated with host adaptation.</title>
        <authorList>
            <person name="Gaulin E."/>
        </authorList>
    </citation>
    <scope>NUCLEOTIDE SEQUENCE [LARGE SCALE GENOMIC DNA]</scope>
    <source>
        <strain evidence="3 4">ATCC 201684</strain>
    </source>
</reference>
<dbReference type="InterPro" id="IPR029058">
    <property type="entry name" value="AB_hydrolase_fold"/>
</dbReference>
<dbReference type="PANTHER" id="PTHR45856:SF25">
    <property type="entry name" value="FUNGAL LIPASE-LIKE DOMAIN-CONTAINING PROTEIN"/>
    <property type="match status" value="1"/>
</dbReference>
<dbReference type="AlphaFoldDB" id="A0A6G0XUK7"/>
<evidence type="ECO:0000256" key="1">
    <source>
        <dbReference type="SAM" id="SignalP"/>
    </source>
</evidence>
<comment type="caution">
    <text evidence="3">The sequence shown here is derived from an EMBL/GenBank/DDBJ whole genome shotgun (WGS) entry which is preliminary data.</text>
</comment>
<sequence>MGDWPKCVKWHSAMGLVALLLTLASLATTATPGVHSSLVYDASTTWLACSTVYNESHALYLGRLVAVSYCSKEHIDKWTCPPCKYIAKLRDAIVINDEAQDFQGMVGFTGTHIVVAFRGSLDLKNWIADFTLLKTHPWPKTLPTVQVHRGFYWTYQGIRDKLVLALAALQKQHPNAPLIITGHSLGAAVTAIAIVDLHVRYNVTTQQMITFGQPRTGNTAFVAQLLQIVPHVFRVTHWRDIVPHIPTVWQGYEHAPQEIWYTEDAAKYKACDPLHGEDPACSMQFPWISSLGDHIFYLNITMGHINC</sequence>
<dbReference type="VEuPathDB" id="FungiDB:AeMF1_015045"/>
<dbReference type="Gene3D" id="3.40.50.1820">
    <property type="entry name" value="alpha/beta hydrolase"/>
    <property type="match status" value="1"/>
</dbReference>
<dbReference type="EMBL" id="VJMJ01000010">
    <property type="protein sequence ID" value="KAF0744105.1"/>
    <property type="molecule type" value="Genomic_DNA"/>
</dbReference>
<dbReference type="PANTHER" id="PTHR45856">
    <property type="entry name" value="ALPHA/BETA-HYDROLASES SUPERFAMILY PROTEIN"/>
    <property type="match status" value="1"/>
</dbReference>
<name>A0A6G0XUK7_9STRA</name>
<dbReference type="SUPFAM" id="SSF53474">
    <property type="entry name" value="alpha/beta-Hydrolases"/>
    <property type="match status" value="1"/>
</dbReference>
<dbReference type="InterPro" id="IPR051218">
    <property type="entry name" value="Sec_MonoDiacylglyc_Lipase"/>
</dbReference>
<feature type="domain" description="Fungal lipase-type" evidence="2">
    <location>
        <begin position="114"/>
        <end position="247"/>
    </location>
</feature>
<evidence type="ECO:0000313" key="4">
    <source>
        <dbReference type="Proteomes" id="UP000481153"/>
    </source>
</evidence>
<gene>
    <name evidence="3" type="ORF">Ae201684_001250</name>
</gene>
<dbReference type="GO" id="GO:0006629">
    <property type="term" value="P:lipid metabolic process"/>
    <property type="evidence" value="ECO:0007669"/>
    <property type="project" value="InterPro"/>
</dbReference>
<dbReference type="CDD" id="cd00519">
    <property type="entry name" value="Lipase_3"/>
    <property type="match status" value="1"/>
</dbReference>
<protein>
    <recommendedName>
        <fullName evidence="2">Fungal lipase-type domain-containing protein</fullName>
    </recommendedName>
</protein>
<feature type="chain" id="PRO_5026142819" description="Fungal lipase-type domain-containing protein" evidence="1">
    <location>
        <begin position="30"/>
        <end position="307"/>
    </location>
</feature>
<evidence type="ECO:0000259" key="2">
    <source>
        <dbReference type="Pfam" id="PF01764"/>
    </source>
</evidence>
<evidence type="ECO:0000313" key="3">
    <source>
        <dbReference type="EMBL" id="KAF0744105.1"/>
    </source>
</evidence>
<proteinExistence type="predicted"/>
<keyword evidence="1" id="KW-0732">Signal</keyword>
<dbReference type="InterPro" id="IPR002921">
    <property type="entry name" value="Fungal_lipase-type"/>
</dbReference>
<keyword evidence="4" id="KW-1185">Reference proteome</keyword>
<dbReference type="Proteomes" id="UP000481153">
    <property type="component" value="Unassembled WGS sequence"/>
</dbReference>
<accession>A0A6G0XUK7</accession>
<feature type="signal peptide" evidence="1">
    <location>
        <begin position="1"/>
        <end position="29"/>
    </location>
</feature>